<dbReference type="InterPro" id="IPR006357">
    <property type="entry name" value="HAD-SF_hydro_IIA"/>
</dbReference>
<evidence type="ECO:0000313" key="7">
    <source>
        <dbReference type="Proteomes" id="UP001198057"/>
    </source>
</evidence>
<dbReference type="Gene3D" id="3.40.50.1000">
    <property type="entry name" value="HAD superfamily/HAD-like"/>
    <property type="match status" value="2"/>
</dbReference>
<dbReference type="InterPro" id="IPR023214">
    <property type="entry name" value="HAD_sf"/>
</dbReference>
<dbReference type="NCBIfam" id="TIGR01457">
    <property type="entry name" value="HAD-SF-IIA-hyp2"/>
    <property type="match status" value="1"/>
</dbReference>
<dbReference type="EMBL" id="JAHZQR010000001">
    <property type="protein sequence ID" value="MBZ2155143.1"/>
    <property type="molecule type" value="Genomic_DNA"/>
</dbReference>
<evidence type="ECO:0000313" key="6">
    <source>
        <dbReference type="EMBL" id="MBZ2155143.1"/>
    </source>
</evidence>
<evidence type="ECO:0000256" key="1">
    <source>
        <dbReference type="ARBA" id="ARBA00001946"/>
    </source>
</evidence>
<organism evidence="6 7">
    <name type="scientific">Streptococcus anginosus</name>
    <dbReference type="NCBI Taxonomy" id="1328"/>
    <lineage>
        <taxon>Bacteria</taxon>
        <taxon>Bacillati</taxon>
        <taxon>Bacillota</taxon>
        <taxon>Bacilli</taxon>
        <taxon>Lactobacillales</taxon>
        <taxon>Streptococcaceae</taxon>
        <taxon>Streptococcus</taxon>
        <taxon>Streptococcus anginosus group</taxon>
    </lineage>
</organism>
<dbReference type="InterPro" id="IPR006354">
    <property type="entry name" value="HAD-SF_hydro_IIA_hyp1"/>
</dbReference>
<proteinExistence type="inferred from homology"/>
<keyword evidence="4 6" id="KW-0378">Hydrolase</keyword>
<evidence type="ECO:0000256" key="3">
    <source>
        <dbReference type="ARBA" id="ARBA00022723"/>
    </source>
</evidence>
<dbReference type="SFLD" id="SFLDS00003">
    <property type="entry name" value="Haloacid_Dehalogenase"/>
    <property type="match status" value="1"/>
</dbReference>
<dbReference type="SUPFAM" id="SSF56784">
    <property type="entry name" value="HAD-like"/>
    <property type="match status" value="1"/>
</dbReference>
<dbReference type="PANTHER" id="PTHR19288:SF46">
    <property type="entry name" value="HALOACID DEHALOGENASE-LIKE HYDROLASE DOMAIN-CONTAINING PROTEIN 2"/>
    <property type="match status" value="1"/>
</dbReference>
<evidence type="ECO:0000256" key="2">
    <source>
        <dbReference type="ARBA" id="ARBA00006696"/>
    </source>
</evidence>
<comment type="caution">
    <text evidence="6">The sequence shown here is derived from an EMBL/GenBank/DDBJ whole genome shotgun (WGS) entry which is preliminary data.</text>
</comment>
<dbReference type="SFLD" id="SFLDG01139">
    <property type="entry name" value="C2.A:_Pyridoxal_Phosphate_Phos"/>
    <property type="match status" value="1"/>
</dbReference>
<dbReference type="GO" id="GO:0016791">
    <property type="term" value="F:phosphatase activity"/>
    <property type="evidence" value="ECO:0007669"/>
    <property type="project" value="TreeGrafter"/>
</dbReference>
<dbReference type="Proteomes" id="UP001198057">
    <property type="component" value="Unassembled WGS sequence"/>
</dbReference>
<dbReference type="RefSeq" id="WP_223350733.1">
    <property type="nucleotide sequence ID" value="NZ_JAHZQR010000001.1"/>
</dbReference>
<name>A0AAP2P0D5_STRAP</name>
<dbReference type="GO" id="GO:0005737">
    <property type="term" value="C:cytoplasm"/>
    <property type="evidence" value="ECO:0007669"/>
    <property type="project" value="TreeGrafter"/>
</dbReference>
<protein>
    <submittedName>
        <fullName evidence="6">TIGR01457 family HAD-type hydrolase</fullName>
    </submittedName>
</protein>
<dbReference type="InterPro" id="IPR036412">
    <property type="entry name" value="HAD-like_sf"/>
</dbReference>
<evidence type="ECO:0000256" key="5">
    <source>
        <dbReference type="ARBA" id="ARBA00022842"/>
    </source>
</evidence>
<gene>
    <name evidence="6" type="ORF">K1I51_00490</name>
</gene>
<dbReference type="PANTHER" id="PTHR19288">
    <property type="entry name" value="4-NITROPHENYLPHOSPHATASE-RELATED"/>
    <property type="match status" value="1"/>
</dbReference>
<sequence>MTYKGYLIDLDGTIYKGKDRIPAGEAFVHELQRRNIPYLFVTNNTTRTPETVQAMLAEQFNVETPIETIYTATLATVDYLNDKNLGKKVYVIGDVGLKQAIAEAGYIEDTDNPDYVVVGLDWEVDYEKLSIATLAIQKGAHFVGTNPDLNIPTERGLMPGAGSIITLIEVATRVKPVYIGKPNAIIMEKAVEHLGLPREEVIMVGDNYLTDIRAGIDNDIPTLLVTTGFTKLEEVPDLPIQPDYILSSLAEWDFDAH</sequence>
<evidence type="ECO:0000256" key="4">
    <source>
        <dbReference type="ARBA" id="ARBA00022801"/>
    </source>
</evidence>
<keyword evidence="3" id="KW-0479">Metal-binding</keyword>
<dbReference type="GO" id="GO:0046872">
    <property type="term" value="F:metal ion binding"/>
    <property type="evidence" value="ECO:0007669"/>
    <property type="project" value="UniProtKB-KW"/>
</dbReference>
<comment type="similarity">
    <text evidence="2">Belongs to the HAD-like hydrolase superfamily. NagD family.</text>
</comment>
<comment type="cofactor">
    <cofactor evidence="1">
        <name>Mg(2+)</name>
        <dbReference type="ChEBI" id="CHEBI:18420"/>
    </cofactor>
</comment>
<accession>A0AAP2P0D5</accession>
<dbReference type="NCBIfam" id="TIGR01460">
    <property type="entry name" value="HAD-SF-IIA"/>
    <property type="match status" value="1"/>
</dbReference>
<dbReference type="Pfam" id="PF13344">
    <property type="entry name" value="Hydrolase_6"/>
    <property type="match status" value="1"/>
</dbReference>
<keyword evidence="5" id="KW-0460">Magnesium</keyword>
<dbReference type="FunFam" id="3.40.50.1000:FF:000053">
    <property type="entry name" value="TIGR01457 family HAD hydrolase"/>
    <property type="match status" value="1"/>
</dbReference>
<dbReference type="AlphaFoldDB" id="A0AAP2P0D5"/>
<dbReference type="Pfam" id="PF13242">
    <property type="entry name" value="Hydrolase_like"/>
    <property type="match status" value="1"/>
</dbReference>
<dbReference type="CDD" id="cd07530">
    <property type="entry name" value="HAD_Pase_UmpH-like"/>
    <property type="match status" value="1"/>
</dbReference>
<reference evidence="6" key="1">
    <citation type="submission" date="2021-07" db="EMBL/GenBank/DDBJ databases">
        <title>Occurrence of streptococci in the human mouth that bind to a non-human glycan.</title>
        <authorList>
            <person name="Cross B."/>
            <person name="Thamadilok S."/>
            <person name="Bensing B."/>
            <person name="Sasmal A."/>
            <person name="Khedri Z."/>
            <person name="Deng L."/>
            <person name="Yu H."/>
            <person name="Mehta A."/>
            <person name="Aluvathingal J."/>
            <person name="Nadendla S."/>
            <person name="Vickerman M."/>
            <person name="Chen X."/>
            <person name="Dewhirst F."/>
            <person name="Gill A."/>
            <person name="Lettrichova I."/>
            <person name="Diaz S."/>
            <person name="Gill S."/>
            <person name="Tettelin H."/>
            <person name="Iverson T."/>
            <person name="Sullam P."/>
            <person name="Varki A."/>
            <person name="Ruhl S."/>
        </authorList>
    </citation>
    <scope>NUCLEOTIDE SEQUENCE</scope>
    <source>
        <strain evidence="6">SK81</strain>
    </source>
</reference>